<dbReference type="PROSITE" id="PS01180">
    <property type="entry name" value="CUB"/>
    <property type="match status" value="1"/>
</dbReference>
<gene>
    <name evidence="6" type="ORF">DGYR_LOCUS12111</name>
</gene>
<organism evidence="6 7">
    <name type="scientific">Dimorphilus gyrociliatus</name>
    <dbReference type="NCBI Taxonomy" id="2664684"/>
    <lineage>
        <taxon>Eukaryota</taxon>
        <taxon>Metazoa</taxon>
        <taxon>Spiralia</taxon>
        <taxon>Lophotrochozoa</taxon>
        <taxon>Annelida</taxon>
        <taxon>Polychaeta</taxon>
        <taxon>Polychaeta incertae sedis</taxon>
        <taxon>Dinophilidae</taxon>
        <taxon>Dimorphilus</taxon>
    </lineage>
</organism>
<dbReference type="Gene3D" id="2.60.120.290">
    <property type="entry name" value="Spermadhesin, CUB domain"/>
    <property type="match status" value="1"/>
</dbReference>
<dbReference type="Pfam" id="PF00431">
    <property type="entry name" value="CUB"/>
    <property type="match status" value="1"/>
</dbReference>
<dbReference type="Proteomes" id="UP000549394">
    <property type="component" value="Unassembled WGS sequence"/>
</dbReference>
<evidence type="ECO:0000313" key="6">
    <source>
        <dbReference type="EMBL" id="CAD5124591.1"/>
    </source>
</evidence>
<protein>
    <submittedName>
        <fullName evidence="6">DgyrCDS12864</fullName>
    </submittedName>
</protein>
<dbReference type="OrthoDB" id="6345439at2759"/>
<keyword evidence="4" id="KW-0472">Membrane</keyword>
<dbReference type="AlphaFoldDB" id="A0A7I8W8Z0"/>
<keyword evidence="1" id="KW-0677">Repeat</keyword>
<proteinExistence type="predicted"/>
<dbReference type="EMBL" id="CAJFCJ010000021">
    <property type="protein sequence ID" value="CAD5124591.1"/>
    <property type="molecule type" value="Genomic_DNA"/>
</dbReference>
<dbReference type="PANTHER" id="PTHR24251">
    <property type="entry name" value="OVOCHYMASE-RELATED"/>
    <property type="match status" value="1"/>
</dbReference>
<keyword evidence="7" id="KW-1185">Reference proteome</keyword>
<comment type="caution">
    <text evidence="6">The sequence shown here is derived from an EMBL/GenBank/DDBJ whole genome shotgun (WGS) entry which is preliminary data.</text>
</comment>
<dbReference type="InterPro" id="IPR035914">
    <property type="entry name" value="Sperma_CUB_dom_sf"/>
</dbReference>
<dbReference type="InterPro" id="IPR000859">
    <property type="entry name" value="CUB_dom"/>
</dbReference>
<evidence type="ECO:0000256" key="2">
    <source>
        <dbReference type="ARBA" id="ARBA00023157"/>
    </source>
</evidence>
<dbReference type="SUPFAM" id="SSF49854">
    <property type="entry name" value="Spermadhesin, CUB domain"/>
    <property type="match status" value="1"/>
</dbReference>
<evidence type="ECO:0000313" key="7">
    <source>
        <dbReference type="Proteomes" id="UP000549394"/>
    </source>
</evidence>
<comment type="caution">
    <text evidence="3">Lacks conserved residue(s) required for the propagation of feature annotation.</text>
</comment>
<name>A0A7I8W8Z0_9ANNE</name>
<reference evidence="6 7" key="1">
    <citation type="submission" date="2020-08" db="EMBL/GenBank/DDBJ databases">
        <authorList>
            <person name="Hejnol A."/>
        </authorList>
    </citation>
    <scope>NUCLEOTIDE SEQUENCE [LARGE SCALE GENOMIC DNA]</scope>
</reference>
<feature type="domain" description="CUB" evidence="5">
    <location>
        <begin position="1"/>
        <end position="107"/>
    </location>
</feature>
<evidence type="ECO:0000259" key="5">
    <source>
        <dbReference type="PROSITE" id="PS01180"/>
    </source>
</evidence>
<evidence type="ECO:0000256" key="4">
    <source>
        <dbReference type="SAM" id="Phobius"/>
    </source>
</evidence>
<feature type="transmembrane region" description="Helical" evidence="4">
    <location>
        <begin position="123"/>
        <end position="145"/>
    </location>
</feature>
<evidence type="ECO:0000256" key="1">
    <source>
        <dbReference type="ARBA" id="ARBA00022737"/>
    </source>
</evidence>
<keyword evidence="4" id="KW-1133">Transmembrane helix</keyword>
<keyword evidence="4" id="KW-0812">Transmembrane</keyword>
<evidence type="ECO:0000256" key="3">
    <source>
        <dbReference type="PROSITE-ProRule" id="PRU00059"/>
    </source>
</evidence>
<keyword evidence="2" id="KW-1015">Disulfide bond</keyword>
<dbReference type="CDD" id="cd00041">
    <property type="entry name" value="CUB"/>
    <property type="match status" value="1"/>
</dbReference>
<accession>A0A7I8W8Z0</accession>
<sequence length="171" mass="19169">MEKHLSERYDRGFYLRSTKACWQITVPDGDVIEVKVLDSRLQGDSNCETDYGSIHDGLTSSSTELKKWCGTEENFVVKTSGRFAVIFFTSNFDFLVYRGFHFECNIVTQSKSASSDSTISTRLLVIIGIGVVAGLIFLLVCWYCCCRAKPVQPIQVVAQPPPQNRVVNIVN</sequence>